<feature type="region of interest" description="Disordered" evidence="1">
    <location>
        <begin position="1"/>
        <end position="24"/>
    </location>
</feature>
<keyword evidence="2" id="KW-0812">Transmembrane</keyword>
<dbReference type="AlphaFoldDB" id="A0A454D1B3"/>
<evidence type="ECO:0000256" key="1">
    <source>
        <dbReference type="SAM" id="MobiDB-lite"/>
    </source>
</evidence>
<organism evidence="3 4">
    <name type="scientific">Vibrio harveyi</name>
    <name type="common">Beneckea harveyi</name>
    <dbReference type="NCBI Taxonomy" id="669"/>
    <lineage>
        <taxon>Bacteria</taxon>
        <taxon>Pseudomonadati</taxon>
        <taxon>Pseudomonadota</taxon>
        <taxon>Gammaproteobacteria</taxon>
        <taxon>Vibrionales</taxon>
        <taxon>Vibrionaceae</taxon>
        <taxon>Vibrio</taxon>
    </lineage>
</organism>
<gene>
    <name evidence="3" type="ORF">VCHENC02_1988</name>
</gene>
<dbReference type="Proteomes" id="UP000008367">
    <property type="component" value="Unassembled WGS sequence"/>
</dbReference>
<keyword evidence="2" id="KW-0472">Membrane</keyword>
<dbReference type="EMBL" id="AJSR01000730">
    <property type="protein sequence ID" value="EKM32460.1"/>
    <property type="molecule type" value="Genomic_DNA"/>
</dbReference>
<accession>A0A454D1B3</accession>
<evidence type="ECO:0000313" key="3">
    <source>
        <dbReference type="EMBL" id="EKM32460.1"/>
    </source>
</evidence>
<evidence type="ECO:0008006" key="5">
    <source>
        <dbReference type="Google" id="ProtNLM"/>
    </source>
</evidence>
<comment type="caution">
    <text evidence="3">The sequence shown here is derived from an EMBL/GenBank/DDBJ whole genome shotgun (WGS) entry which is preliminary data.</text>
</comment>
<protein>
    <recommendedName>
        <fullName evidence="5">Chemotaxis protein</fullName>
    </recommendedName>
</protein>
<proteinExistence type="predicted"/>
<sequence length="164" mass="17271">MGRSKSKSTNTSNTTNTSGQNAIEGDNLGVAISGVNNSTLNATMTDHGAVNAALELGGEMVESHERITLEVMDTNRDMAETAIDEVADFAGASLKTYASTNSENLNMLAGMAGSQAAQNSKNLESMMELAKFNKDGGQVETSKMMLALAIVLVLMLGFVMVKKK</sequence>
<keyword evidence="2" id="KW-1133">Transmembrane helix</keyword>
<feature type="transmembrane region" description="Helical" evidence="2">
    <location>
        <begin position="144"/>
        <end position="161"/>
    </location>
</feature>
<evidence type="ECO:0000313" key="4">
    <source>
        <dbReference type="Proteomes" id="UP000008367"/>
    </source>
</evidence>
<feature type="compositionally biased region" description="Low complexity" evidence="1">
    <location>
        <begin position="7"/>
        <end position="18"/>
    </location>
</feature>
<dbReference type="RefSeq" id="WP_009697810.1">
    <property type="nucleotide sequence ID" value="NZ_BBKY01000042.1"/>
</dbReference>
<name>A0A454D1B3_VIBHA</name>
<reference evidence="3 4" key="1">
    <citation type="submission" date="2012-10" db="EMBL/GenBank/DDBJ databases">
        <title>Genome sequence of Vibrio Cholerae HENC-02.</title>
        <authorList>
            <person name="Eppinger M."/>
            <person name="Hasan N.A."/>
            <person name="Sengamalay N."/>
            <person name="Hine E."/>
            <person name="Su Q."/>
            <person name="Daugherty S.C."/>
            <person name="Young S."/>
            <person name="Sadzewicz L."/>
            <person name="Tallon L."/>
            <person name="Cebula T.A."/>
            <person name="Ravel J."/>
            <person name="Colwell R.R."/>
        </authorList>
    </citation>
    <scope>NUCLEOTIDE SEQUENCE [LARGE SCALE GENOMIC DNA]</scope>
    <source>
        <strain evidence="3 4">HENC-02</strain>
    </source>
</reference>
<evidence type="ECO:0000256" key="2">
    <source>
        <dbReference type="SAM" id="Phobius"/>
    </source>
</evidence>